<name>A0ABQ1ZE84_9BACL</name>
<gene>
    <name evidence="1" type="ORF">GCM10008014_29020</name>
</gene>
<protein>
    <submittedName>
        <fullName evidence="1">Uncharacterized protein</fullName>
    </submittedName>
</protein>
<dbReference type="EMBL" id="BMFU01000003">
    <property type="protein sequence ID" value="GGH57399.1"/>
    <property type="molecule type" value="Genomic_DNA"/>
</dbReference>
<keyword evidence="2" id="KW-1185">Reference proteome</keyword>
<reference evidence="2" key="1">
    <citation type="journal article" date="2019" name="Int. J. Syst. Evol. Microbiol.">
        <title>The Global Catalogue of Microorganisms (GCM) 10K type strain sequencing project: providing services to taxonomists for standard genome sequencing and annotation.</title>
        <authorList>
            <consortium name="The Broad Institute Genomics Platform"/>
            <consortium name="The Broad Institute Genome Sequencing Center for Infectious Disease"/>
            <person name="Wu L."/>
            <person name="Ma J."/>
        </authorList>
    </citation>
    <scope>NUCLEOTIDE SEQUENCE [LARGE SCALE GENOMIC DNA]</scope>
    <source>
        <strain evidence="2">CGMCC 1.12770</strain>
    </source>
</reference>
<organism evidence="1 2">
    <name type="scientific">Paenibacillus silvae</name>
    <dbReference type="NCBI Taxonomy" id="1325358"/>
    <lineage>
        <taxon>Bacteria</taxon>
        <taxon>Bacillati</taxon>
        <taxon>Bacillota</taxon>
        <taxon>Bacilli</taxon>
        <taxon>Bacillales</taxon>
        <taxon>Paenibacillaceae</taxon>
        <taxon>Paenibacillus</taxon>
    </lineage>
</organism>
<comment type="caution">
    <text evidence="1">The sequence shown here is derived from an EMBL/GenBank/DDBJ whole genome shotgun (WGS) entry which is preliminary data.</text>
</comment>
<sequence length="59" mass="6982">MFQGTTKKQIQILNNTNYSIHVYEIQVSSIPHLYRYFDILMLGFSTKIGLMNRNLWITS</sequence>
<dbReference type="Proteomes" id="UP000652153">
    <property type="component" value="Unassembled WGS sequence"/>
</dbReference>
<proteinExistence type="predicted"/>
<evidence type="ECO:0000313" key="1">
    <source>
        <dbReference type="EMBL" id="GGH57399.1"/>
    </source>
</evidence>
<accession>A0ABQ1ZE84</accession>
<evidence type="ECO:0000313" key="2">
    <source>
        <dbReference type="Proteomes" id="UP000652153"/>
    </source>
</evidence>